<gene>
    <name evidence="3" type="primary">ilvE_1</name>
    <name evidence="3" type="ORF">CLLU_17800</name>
</gene>
<dbReference type="Gene3D" id="3.30.470.10">
    <property type="match status" value="1"/>
</dbReference>
<protein>
    <submittedName>
        <fullName evidence="3">Branched-chain-amino-acid aminotransferase</fullName>
        <ecNumber evidence="3">2.6.1.42</ecNumber>
    </submittedName>
</protein>
<dbReference type="OrthoDB" id="9805628at2"/>
<dbReference type="GO" id="GO:0046394">
    <property type="term" value="P:carboxylic acid biosynthetic process"/>
    <property type="evidence" value="ECO:0007669"/>
    <property type="project" value="UniProtKB-ARBA"/>
</dbReference>
<dbReference type="PANTHER" id="PTHR42743">
    <property type="entry name" value="AMINO-ACID AMINOTRANSFERASE"/>
    <property type="match status" value="1"/>
</dbReference>
<dbReference type="PANTHER" id="PTHR42743:SF11">
    <property type="entry name" value="AMINODEOXYCHORISMATE LYASE"/>
    <property type="match status" value="1"/>
</dbReference>
<evidence type="ECO:0000256" key="2">
    <source>
        <dbReference type="ARBA" id="ARBA00009320"/>
    </source>
</evidence>
<reference evidence="3 4" key="1">
    <citation type="submission" date="2018-03" db="EMBL/GenBank/DDBJ databases">
        <title>Genome sequence of Clostridium luticellarii DSM 29923.</title>
        <authorList>
            <person name="Poehlein A."/>
            <person name="Daniel R."/>
        </authorList>
    </citation>
    <scope>NUCLEOTIDE SEQUENCE [LARGE SCALE GENOMIC DNA]</scope>
    <source>
        <strain evidence="3 4">DSM 29923</strain>
    </source>
</reference>
<sequence length="279" mass="32557">MSECVSKFFLYDDKVKEREKFDDNILREGKSLYEVIRIIDGRPLFLKAHLDRLDNSFRITDLKLWLTREEITLSIIKLIQVNQIHDGNVRLIFNFGENNRFLAYFVEHHYPSPEDYQEGVRTDFFHIERENPNAKVVNREFRARVDRKIEDSGIFEAVLVNRLGNITEGSRSNIFMIKDEKVMTAPLETVLPGTTRNIIMQICTGLGLQVLEQNVNYRDIDKFDAVFISGTSPKVLPVKAVGDIQFDSASNRILLRIMNAYNREVKNDIENFKTEEYVK</sequence>
<dbReference type="InterPro" id="IPR043132">
    <property type="entry name" value="BCAT-like_C"/>
</dbReference>
<dbReference type="GO" id="GO:0005829">
    <property type="term" value="C:cytosol"/>
    <property type="evidence" value="ECO:0007669"/>
    <property type="project" value="TreeGrafter"/>
</dbReference>
<dbReference type="AlphaFoldDB" id="A0A2T0BMW5"/>
<evidence type="ECO:0000256" key="1">
    <source>
        <dbReference type="ARBA" id="ARBA00001933"/>
    </source>
</evidence>
<dbReference type="Gene3D" id="3.20.10.10">
    <property type="entry name" value="D-amino Acid Aminotransferase, subunit A, domain 2"/>
    <property type="match status" value="1"/>
</dbReference>
<accession>A0A2T0BMW5</accession>
<keyword evidence="3" id="KW-0032">Aminotransferase</keyword>
<dbReference type="InterPro" id="IPR043131">
    <property type="entry name" value="BCAT-like_N"/>
</dbReference>
<dbReference type="SUPFAM" id="SSF56752">
    <property type="entry name" value="D-aminoacid aminotransferase-like PLP-dependent enzymes"/>
    <property type="match status" value="1"/>
</dbReference>
<keyword evidence="3" id="KW-0808">Transferase</keyword>
<dbReference type="Proteomes" id="UP000237798">
    <property type="component" value="Unassembled WGS sequence"/>
</dbReference>
<comment type="caution">
    <text evidence="3">The sequence shown here is derived from an EMBL/GenBank/DDBJ whole genome shotgun (WGS) entry which is preliminary data.</text>
</comment>
<dbReference type="InterPro" id="IPR001544">
    <property type="entry name" value="Aminotrans_IV"/>
</dbReference>
<dbReference type="Pfam" id="PF01063">
    <property type="entry name" value="Aminotran_4"/>
    <property type="match status" value="1"/>
</dbReference>
<name>A0A2T0BMW5_9CLOT</name>
<comment type="similarity">
    <text evidence="2">Belongs to the class-IV pyridoxal-phosphate-dependent aminotransferase family.</text>
</comment>
<evidence type="ECO:0000313" key="4">
    <source>
        <dbReference type="Proteomes" id="UP000237798"/>
    </source>
</evidence>
<dbReference type="CDD" id="cd00449">
    <property type="entry name" value="PLPDE_IV"/>
    <property type="match status" value="1"/>
</dbReference>
<dbReference type="EMBL" id="PVXP01000021">
    <property type="protein sequence ID" value="PRR85224.1"/>
    <property type="molecule type" value="Genomic_DNA"/>
</dbReference>
<organism evidence="3 4">
    <name type="scientific">Clostridium luticellarii</name>
    <dbReference type="NCBI Taxonomy" id="1691940"/>
    <lineage>
        <taxon>Bacteria</taxon>
        <taxon>Bacillati</taxon>
        <taxon>Bacillota</taxon>
        <taxon>Clostridia</taxon>
        <taxon>Eubacteriales</taxon>
        <taxon>Clostridiaceae</taxon>
        <taxon>Clostridium</taxon>
    </lineage>
</organism>
<comment type="cofactor">
    <cofactor evidence="1">
        <name>pyridoxal 5'-phosphate</name>
        <dbReference type="ChEBI" id="CHEBI:597326"/>
    </cofactor>
</comment>
<dbReference type="RefSeq" id="WP_106009382.1">
    <property type="nucleotide sequence ID" value="NZ_JALCPJ010000002.1"/>
</dbReference>
<keyword evidence="4" id="KW-1185">Reference proteome</keyword>
<evidence type="ECO:0000313" key="3">
    <source>
        <dbReference type="EMBL" id="PRR85224.1"/>
    </source>
</evidence>
<dbReference type="GO" id="GO:0004084">
    <property type="term" value="F:branched-chain-amino-acid transaminase activity"/>
    <property type="evidence" value="ECO:0007669"/>
    <property type="project" value="UniProtKB-EC"/>
</dbReference>
<dbReference type="EC" id="2.6.1.42" evidence="3"/>
<proteinExistence type="inferred from homology"/>
<dbReference type="InterPro" id="IPR050571">
    <property type="entry name" value="Class-IV_PLP-Dep_Aminotrnsfr"/>
</dbReference>
<dbReference type="InterPro" id="IPR036038">
    <property type="entry name" value="Aminotransferase-like"/>
</dbReference>